<name>A0A0C3C0B9_HEBCY</name>
<dbReference type="AlphaFoldDB" id="A0A0C3C0B9"/>
<dbReference type="STRING" id="686832.A0A0C3C0B9"/>
<keyword evidence="4" id="KW-1185">Reference proteome</keyword>
<dbReference type="HOGENOM" id="CLU_625632_0_0_1"/>
<proteinExistence type="predicted"/>
<feature type="coiled-coil region" evidence="1">
    <location>
        <begin position="331"/>
        <end position="417"/>
    </location>
</feature>
<evidence type="ECO:0000313" key="4">
    <source>
        <dbReference type="Proteomes" id="UP000053424"/>
    </source>
</evidence>
<protein>
    <submittedName>
        <fullName evidence="3">Uncharacterized protein</fullName>
    </submittedName>
</protein>
<dbReference type="Proteomes" id="UP000053424">
    <property type="component" value="Unassembled WGS sequence"/>
</dbReference>
<sequence>MPSDPVVLSVANVQPETQIPFLCLEDGADAPFLERMEKIIHSFQDIVDLYNQPASPPPTDDLLVRMTKHSQALHDFQSYCFAGIEEMKAYLEENMTKWKNLAQSQMEELCRLKVELEQQNLSQKKDAKTLKTVEDQLQAKQKALKDVEKEKKQQEKKVEELQKKLIAAQEETRKRESVVQAHELKIQQLNSQVGAHKKELNDAKKNQPNPQAAGAEKKKFESKIAELDRGLAAAQSKAKSEEEKATAARNERNSAMEKQKAHFRELQKARKDLEDVRKKAQLDLQAQAASFTGQDERWKEKLFRLEQDHVLVKQSLEAKIVDLAGSMQTQSQELDRQRGVVQRQKEQIQRQQEQIQRQQEQIQCQQEQIHRQQEQIQAQQEDIQSLRQKLKQADSERQVLTQMVRDLQQQVKDIEKGIVHYQPFGVSLPTSFYTQLSY</sequence>
<dbReference type="EMBL" id="KN831778">
    <property type="protein sequence ID" value="KIM42325.1"/>
    <property type="molecule type" value="Genomic_DNA"/>
</dbReference>
<accession>A0A0C3C0B9</accession>
<feature type="region of interest" description="Disordered" evidence="2">
    <location>
        <begin position="198"/>
        <end position="219"/>
    </location>
</feature>
<organism evidence="3 4">
    <name type="scientific">Hebeloma cylindrosporum</name>
    <dbReference type="NCBI Taxonomy" id="76867"/>
    <lineage>
        <taxon>Eukaryota</taxon>
        <taxon>Fungi</taxon>
        <taxon>Dikarya</taxon>
        <taxon>Basidiomycota</taxon>
        <taxon>Agaricomycotina</taxon>
        <taxon>Agaricomycetes</taxon>
        <taxon>Agaricomycetidae</taxon>
        <taxon>Agaricales</taxon>
        <taxon>Agaricineae</taxon>
        <taxon>Hymenogastraceae</taxon>
        <taxon>Hebeloma</taxon>
    </lineage>
</organism>
<reference evidence="4" key="2">
    <citation type="submission" date="2015-01" db="EMBL/GenBank/DDBJ databases">
        <title>Evolutionary Origins and Diversification of the Mycorrhizal Mutualists.</title>
        <authorList>
            <consortium name="DOE Joint Genome Institute"/>
            <consortium name="Mycorrhizal Genomics Consortium"/>
            <person name="Kohler A."/>
            <person name="Kuo A."/>
            <person name="Nagy L.G."/>
            <person name="Floudas D."/>
            <person name="Copeland A."/>
            <person name="Barry K.W."/>
            <person name="Cichocki N."/>
            <person name="Veneault-Fourrey C."/>
            <person name="LaButti K."/>
            <person name="Lindquist E.A."/>
            <person name="Lipzen A."/>
            <person name="Lundell T."/>
            <person name="Morin E."/>
            <person name="Murat C."/>
            <person name="Riley R."/>
            <person name="Ohm R."/>
            <person name="Sun H."/>
            <person name="Tunlid A."/>
            <person name="Henrissat B."/>
            <person name="Grigoriev I.V."/>
            <person name="Hibbett D.S."/>
            <person name="Martin F."/>
        </authorList>
    </citation>
    <scope>NUCLEOTIDE SEQUENCE [LARGE SCALE GENOMIC DNA]</scope>
    <source>
        <strain evidence="4">h7</strain>
    </source>
</reference>
<evidence type="ECO:0000256" key="2">
    <source>
        <dbReference type="SAM" id="MobiDB-lite"/>
    </source>
</evidence>
<feature type="compositionally biased region" description="Basic and acidic residues" evidence="2">
    <location>
        <begin position="238"/>
        <end position="259"/>
    </location>
</feature>
<evidence type="ECO:0000313" key="3">
    <source>
        <dbReference type="EMBL" id="KIM42325.1"/>
    </source>
</evidence>
<keyword evidence="1" id="KW-0175">Coiled coil</keyword>
<gene>
    <name evidence="3" type="ORF">M413DRAFT_131423</name>
</gene>
<evidence type="ECO:0000256" key="1">
    <source>
        <dbReference type="SAM" id="Coils"/>
    </source>
</evidence>
<feature type="region of interest" description="Disordered" evidence="2">
    <location>
        <begin position="231"/>
        <end position="259"/>
    </location>
</feature>
<reference evidence="3 4" key="1">
    <citation type="submission" date="2014-04" db="EMBL/GenBank/DDBJ databases">
        <authorList>
            <consortium name="DOE Joint Genome Institute"/>
            <person name="Kuo A."/>
            <person name="Gay G."/>
            <person name="Dore J."/>
            <person name="Kohler A."/>
            <person name="Nagy L.G."/>
            <person name="Floudas D."/>
            <person name="Copeland A."/>
            <person name="Barry K.W."/>
            <person name="Cichocki N."/>
            <person name="Veneault-Fourrey C."/>
            <person name="LaButti K."/>
            <person name="Lindquist E.A."/>
            <person name="Lipzen A."/>
            <person name="Lundell T."/>
            <person name="Morin E."/>
            <person name="Murat C."/>
            <person name="Sun H."/>
            <person name="Tunlid A."/>
            <person name="Henrissat B."/>
            <person name="Grigoriev I.V."/>
            <person name="Hibbett D.S."/>
            <person name="Martin F."/>
            <person name="Nordberg H.P."/>
            <person name="Cantor M.N."/>
            <person name="Hua S.X."/>
        </authorList>
    </citation>
    <scope>NUCLEOTIDE SEQUENCE [LARGE SCALE GENOMIC DNA]</scope>
    <source>
        <strain evidence="4">h7</strain>
    </source>
</reference>